<name>A0A3S1BB72_9BACI</name>
<gene>
    <name evidence="1" type="ORF">ELQ35_02310</name>
</gene>
<dbReference type="InterPro" id="IPR036209">
    <property type="entry name" value="YwmB-like_sf"/>
</dbReference>
<dbReference type="RefSeq" id="WP_126863246.1">
    <property type="nucleotide sequence ID" value="NZ_JAUSTX010000013.1"/>
</dbReference>
<protein>
    <recommendedName>
        <fullName evidence="3">TATA-box binding</fullName>
    </recommendedName>
</protein>
<dbReference type="Gene3D" id="3.30.360.40">
    <property type="entry name" value="YwmB-like"/>
    <property type="match status" value="1"/>
</dbReference>
<comment type="caution">
    <text evidence="1">The sequence shown here is derived from an EMBL/GenBank/DDBJ whole genome shotgun (WGS) entry which is preliminary data.</text>
</comment>
<keyword evidence="2" id="KW-1185">Reference proteome</keyword>
<evidence type="ECO:0000313" key="2">
    <source>
        <dbReference type="Proteomes" id="UP000267430"/>
    </source>
</evidence>
<sequence length="234" mass="26500">MKKIMSIILVGMFLSFLQIDNVFSKKEDRELKQISGIAASNKVEVEEWKIYYRIIKKEQSKNSINNYIKQIEKDQPFTWVKDKEQHHYNIKGFSREGAIEKRVTIDVLPDNNTSTLVMTLEIKGVGNPNSANSQILKAPKVLEKGSRYVTVQGLTKGAVAIDQLSNNLKKAFSVKYIEGVKEKNFISISGYTSQWSEKLKAKGEEPINIQIGLRKNAKGQIKTTIGTPIITSEY</sequence>
<dbReference type="Gene3D" id="3.30.2030.10">
    <property type="entry name" value="YwmB-like"/>
    <property type="match status" value="1"/>
</dbReference>
<evidence type="ECO:0000313" key="1">
    <source>
        <dbReference type="EMBL" id="RUQ32046.1"/>
    </source>
</evidence>
<dbReference type="Pfam" id="PF08680">
    <property type="entry name" value="DUF1779"/>
    <property type="match status" value="1"/>
</dbReference>
<dbReference type="EMBL" id="RYZZ01000003">
    <property type="protein sequence ID" value="RUQ32046.1"/>
    <property type="molecule type" value="Genomic_DNA"/>
</dbReference>
<dbReference type="Proteomes" id="UP000267430">
    <property type="component" value="Unassembled WGS sequence"/>
</dbReference>
<accession>A0A3S1BB72</accession>
<organism evidence="1 2">
    <name type="scientific">Peribacillus cavernae</name>
    <dbReference type="NCBI Taxonomy" id="1674310"/>
    <lineage>
        <taxon>Bacteria</taxon>
        <taxon>Bacillati</taxon>
        <taxon>Bacillota</taxon>
        <taxon>Bacilli</taxon>
        <taxon>Bacillales</taxon>
        <taxon>Bacillaceae</taxon>
        <taxon>Peribacillus</taxon>
    </lineage>
</organism>
<dbReference type="InterPro" id="IPR014794">
    <property type="entry name" value="DUF1779"/>
</dbReference>
<dbReference type="AlphaFoldDB" id="A0A3S1BB72"/>
<dbReference type="OrthoDB" id="2374820at2"/>
<evidence type="ECO:0008006" key="3">
    <source>
        <dbReference type="Google" id="ProtNLM"/>
    </source>
</evidence>
<proteinExistence type="predicted"/>
<dbReference type="SUPFAM" id="SSF143842">
    <property type="entry name" value="YwmB-like"/>
    <property type="match status" value="1"/>
</dbReference>
<reference evidence="1 2" key="1">
    <citation type="submission" date="2018-12" db="EMBL/GenBank/DDBJ databases">
        <title>Bacillus chawlae sp. nov., Bacillus glennii sp. nov., and Bacillus saganii sp. nov. Isolated from the Vehicle Assembly Building at Kennedy Space Center where the Viking Spacecraft were Assembled.</title>
        <authorList>
            <person name="Seuylemezian A."/>
            <person name="Vaishampayan P."/>
        </authorList>
    </citation>
    <scope>NUCLEOTIDE SEQUENCE [LARGE SCALE GENOMIC DNA]</scope>
    <source>
        <strain evidence="1 2">L5</strain>
    </source>
</reference>